<sequence length="1300" mass="143773">MEDSADLQVETLPDVGTDSRPQSSPRNATAASKGSPTRGNSSPTARSDDGSVTSPRAAPTEGTYSTDLFRAFPKVSQKAKSGVQLCQAVSAFVMERAALESNYAQSLLKLAQSARAEDWSEQLTECWATFQEATDHLAQERWAFASTMQTAVVPGAKAFAAQQETQVQRLITEGTKVRWAQQQMISSMEKAREKYERKCQEAIEITTTMKKSDNSTASDVNSSSSESSDDVSSSKELTDKLAAGAGQLLTKMWDTTSSFGRNPLERQRSKLYGCLEEVIAAEKHYVQTVEYTNAQRLIIEREIKENLHAFQLTEEQRLEYLRDVLMRMQKAFVAMFSRSQQFVKRMKESVSKVDELADIEKGFQSLGSQEEVDVDRADLSINPFYLRMTHIQAMSDNGQRMIGVINSVVTEFIASEARFSQALRKLLRTHESGGLTPPSDLFGTSSSNVNLSFLADEGATMANGWLTVKDQVKLLLEVHQEFQSLLAEPVSLSLATMKTEYESVRVSTQENFLKAHSTLCNEAAAHQKLQHKLDTKSRDFAVTFSYMPGSTPVATNSYGIEVAQALKVLSANLRLFNEKDRRSEAKLRQLAEEIRLLQVQVSESSKSLRQTYQIYVQEIEVFISTYMKNEKYRLQVGKNSLQSLAKAIEHMLQGGTSVGNKALIEFEKIDPNGDIAEFIRSNRQPYERSKRIAPAYHGNESLKEVMREYLSSLGASSEYSDKNPRSPTSGSYPPGSISSGEFVTSPEKSPRLSRNSSVISARDDQAVPANDNIAEGESSPIEDESAGSGMEQDEEFTEAQPLGVSDFQKKFKLDSPEQVVESFSCALYLSNFPFHGRLYLTRDRMCFSGWRDTIFVASFSEISLMEKKNTALIVPNAIEFTVKGEKVFFTSFVFRDECFQSIQQLRSIKKETEALMSDPAKQPEAASVDTDGSSPPDGDSRRRRSSDEVAAVAPSPEMTPSAATDTIPAEDSRPPSSLASEIAAVRAPPVIPEKDALLSEFDLMLDEEVAFSVDTAYSKLWVESDAFARSILDTAGSTNLSMPPWKKTTVSYTAVSKPDSFDGSRLVTYTHNKKYMVGPSVIPTAQTQRYAYTPGSRLVVSTTTCVSDVPYCDYFRVEHRWVFSATKNQGACLVQVGLRIQWSKSTWLKKQIESTTVSEAKDAVKSWLNAAAEATKQQPAAETGSDTLVPASAPSTKPSPCEEKTSKDSPQPVTATTVSPPASLVQPAPTATSNGLPPTQLHPTLQAAIIICALVFIYTMYRVCAAMDQMQSLTRESLIQQRQQQELLKELLTRLGKTED</sequence>
<evidence type="ECO:0000256" key="3">
    <source>
        <dbReference type="ARBA" id="ARBA00022490"/>
    </source>
</evidence>
<evidence type="ECO:0008006" key="16">
    <source>
        <dbReference type="Google" id="ProtNLM"/>
    </source>
</evidence>
<dbReference type="Gene3D" id="1.20.1270.60">
    <property type="entry name" value="Arfaptin homology (AH) domain/BAR domain"/>
    <property type="match status" value="2"/>
</dbReference>
<feature type="compositionally biased region" description="Acidic residues" evidence="10">
    <location>
        <begin position="780"/>
        <end position="797"/>
    </location>
</feature>
<dbReference type="Pfam" id="PF16016">
    <property type="entry name" value="VASt"/>
    <property type="match status" value="1"/>
</dbReference>
<feature type="compositionally biased region" description="Polar residues" evidence="10">
    <location>
        <begin position="19"/>
        <end position="54"/>
    </location>
</feature>
<keyword evidence="8" id="KW-0206">Cytoskeleton</keyword>
<feature type="region of interest" description="Disordered" evidence="10">
    <location>
        <begin position="206"/>
        <end position="236"/>
    </location>
</feature>
<dbReference type="PANTHER" id="PTHR23065:SF7">
    <property type="entry name" value="NOSTRIN, ISOFORM H"/>
    <property type="match status" value="1"/>
</dbReference>
<dbReference type="SMART" id="SM00568">
    <property type="entry name" value="GRAM"/>
    <property type="match status" value="1"/>
</dbReference>
<dbReference type="EMBL" id="JH159151">
    <property type="protein sequence ID" value="EGZ28315.1"/>
    <property type="molecule type" value="Genomic_DNA"/>
</dbReference>
<gene>
    <name evidence="14" type="ORF">PHYSODRAFT_309216</name>
</gene>
<feature type="domain" description="F-BAR" evidence="12">
    <location>
        <begin position="61"/>
        <end position="358"/>
    </location>
</feature>
<dbReference type="Pfam" id="PF02893">
    <property type="entry name" value="GRAM"/>
    <property type="match status" value="1"/>
</dbReference>
<dbReference type="KEGG" id="psoj:PHYSODRAFT_309216"/>
<keyword evidence="5 11" id="KW-0812">Transmembrane</keyword>
<evidence type="ECO:0000256" key="4">
    <source>
        <dbReference type="ARBA" id="ARBA00022553"/>
    </source>
</evidence>
<keyword evidence="9" id="KW-0175">Coiled coil</keyword>
<dbReference type="SUPFAM" id="SSF103657">
    <property type="entry name" value="BAR/IMD domain-like"/>
    <property type="match status" value="2"/>
</dbReference>
<dbReference type="InParanoid" id="G4YPL3"/>
<dbReference type="InterPro" id="IPR031968">
    <property type="entry name" value="VASt"/>
</dbReference>
<evidence type="ECO:0000256" key="5">
    <source>
        <dbReference type="ARBA" id="ARBA00022692"/>
    </source>
</evidence>
<evidence type="ECO:0000256" key="10">
    <source>
        <dbReference type="SAM" id="MobiDB-lite"/>
    </source>
</evidence>
<evidence type="ECO:0000256" key="6">
    <source>
        <dbReference type="ARBA" id="ARBA00022989"/>
    </source>
</evidence>
<dbReference type="SMART" id="SM00055">
    <property type="entry name" value="FCH"/>
    <property type="match status" value="1"/>
</dbReference>
<keyword evidence="4" id="KW-0597">Phosphoprotein</keyword>
<dbReference type="GO" id="GO:0030139">
    <property type="term" value="C:endocytic vesicle"/>
    <property type="evidence" value="ECO:0007669"/>
    <property type="project" value="TreeGrafter"/>
</dbReference>
<feature type="region of interest" description="Disordered" evidence="10">
    <location>
        <begin position="716"/>
        <end position="798"/>
    </location>
</feature>
<organism evidence="14 15">
    <name type="scientific">Phytophthora sojae (strain P6497)</name>
    <name type="common">Soybean stem and root rot agent</name>
    <name type="synonym">Phytophthora megasperma f. sp. glycines</name>
    <dbReference type="NCBI Taxonomy" id="1094619"/>
    <lineage>
        <taxon>Eukaryota</taxon>
        <taxon>Sar</taxon>
        <taxon>Stramenopiles</taxon>
        <taxon>Oomycota</taxon>
        <taxon>Peronosporomycetes</taxon>
        <taxon>Peronosporales</taxon>
        <taxon>Peronosporaceae</taxon>
        <taxon>Phytophthora</taxon>
    </lineage>
</organism>
<dbReference type="InterPro" id="IPR004182">
    <property type="entry name" value="GRAM"/>
</dbReference>
<evidence type="ECO:0000256" key="11">
    <source>
        <dbReference type="SAM" id="Phobius"/>
    </source>
</evidence>
<evidence type="ECO:0000256" key="8">
    <source>
        <dbReference type="ARBA" id="ARBA00023212"/>
    </source>
</evidence>
<evidence type="ECO:0000256" key="2">
    <source>
        <dbReference type="ARBA" id="ARBA00004245"/>
    </source>
</evidence>
<dbReference type="GO" id="GO:0032153">
    <property type="term" value="C:cell division site"/>
    <property type="evidence" value="ECO:0007669"/>
    <property type="project" value="TreeGrafter"/>
</dbReference>
<dbReference type="Gene3D" id="2.30.29.30">
    <property type="entry name" value="Pleckstrin-homology domain (PH domain)/Phosphotyrosine-binding domain (PTB)"/>
    <property type="match status" value="1"/>
</dbReference>
<feature type="compositionally biased region" description="Low complexity" evidence="10">
    <location>
        <begin position="726"/>
        <end position="740"/>
    </location>
</feature>
<dbReference type="PROSITE" id="PS51741">
    <property type="entry name" value="F_BAR"/>
    <property type="match status" value="1"/>
</dbReference>
<evidence type="ECO:0000256" key="9">
    <source>
        <dbReference type="PROSITE-ProRule" id="PRU01077"/>
    </source>
</evidence>
<feature type="region of interest" description="Disordered" evidence="10">
    <location>
        <begin position="1"/>
        <end position="62"/>
    </location>
</feature>
<evidence type="ECO:0000259" key="13">
    <source>
        <dbReference type="PROSITE" id="PS51778"/>
    </source>
</evidence>
<keyword evidence="6 11" id="KW-1133">Transmembrane helix</keyword>
<accession>G4YPL3</accession>
<dbReference type="PANTHER" id="PTHR23065">
    <property type="entry name" value="PROLINE-SERINE-THREONINE PHOSPHATASE INTERACTING PROTEIN 1"/>
    <property type="match status" value="1"/>
</dbReference>
<comment type="subcellular location">
    <subcellularLocation>
        <location evidence="2">Cytoplasm</location>
        <location evidence="2">Cytoskeleton</location>
    </subcellularLocation>
    <subcellularLocation>
        <location evidence="1">Membrane</location>
        <topology evidence="1">Single-pass membrane protein</topology>
    </subcellularLocation>
</comment>
<feature type="transmembrane region" description="Helical" evidence="11">
    <location>
        <begin position="1245"/>
        <end position="1265"/>
    </location>
</feature>
<dbReference type="InterPro" id="IPR027267">
    <property type="entry name" value="AH/BAR_dom_sf"/>
</dbReference>
<dbReference type="PROSITE" id="PS51778">
    <property type="entry name" value="VAST"/>
    <property type="match status" value="1"/>
</dbReference>
<keyword evidence="3" id="KW-0963">Cytoplasm</keyword>
<dbReference type="GO" id="GO:0005886">
    <property type="term" value="C:plasma membrane"/>
    <property type="evidence" value="ECO:0007669"/>
    <property type="project" value="TreeGrafter"/>
</dbReference>
<dbReference type="RefSeq" id="XP_009515590.1">
    <property type="nucleotide sequence ID" value="XM_009517295.1"/>
</dbReference>
<reference evidence="14 15" key="1">
    <citation type="journal article" date="2006" name="Science">
        <title>Phytophthora genome sequences uncover evolutionary origins and mechanisms of pathogenesis.</title>
        <authorList>
            <person name="Tyler B.M."/>
            <person name="Tripathy S."/>
            <person name="Zhang X."/>
            <person name="Dehal P."/>
            <person name="Jiang R.H."/>
            <person name="Aerts A."/>
            <person name="Arredondo F.D."/>
            <person name="Baxter L."/>
            <person name="Bensasson D."/>
            <person name="Beynon J.L."/>
            <person name="Chapman J."/>
            <person name="Damasceno C.M."/>
            <person name="Dorrance A.E."/>
            <person name="Dou D."/>
            <person name="Dickerman A.W."/>
            <person name="Dubchak I.L."/>
            <person name="Garbelotto M."/>
            <person name="Gijzen M."/>
            <person name="Gordon S.G."/>
            <person name="Govers F."/>
            <person name="Grunwald N.J."/>
            <person name="Huang W."/>
            <person name="Ivors K.L."/>
            <person name="Jones R.W."/>
            <person name="Kamoun S."/>
            <person name="Krampis K."/>
            <person name="Lamour K.H."/>
            <person name="Lee M.K."/>
            <person name="McDonald W.H."/>
            <person name="Medina M."/>
            <person name="Meijer H.J."/>
            <person name="Nordberg E.K."/>
            <person name="Maclean D.J."/>
            <person name="Ospina-Giraldo M.D."/>
            <person name="Morris P.F."/>
            <person name="Phuntumart V."/>
            <person name="Putnam N.H."/>
            <person name="Rash S."/>
            <person name="Rose J.K."/>
            <person name="Sakihama Y."/>
            <person name="Salamov A.A."/>
            <person name="Savidor A."/>
            <person name="Scheuring C.F."/>
            <person name="Smith B.M."/>
            <person name="Sobral B.W."/>
            <person name="Terry A."/>
            <person name="Torto-Alalibo T.A."/>
            <person name="Win J."/>
            <person name="Xu Z."/>
            <person name="Zhang H."/>
            <person name="Grigoriev I.V."/>
            <person name="Rokhsar D.S."/>
            <person name="Boore J.L."/>
        </authorList>
    </citation>
    <scope>NUCLEOTIDE SEQUENCE [LARGE SCALE GENOMIC DNA]</scope>
    <source>
        <strain evidence="14 15">P6497</strain>
    </source>
</reference>
<feature type="domain" description="VASt" evidence="13">
    <location>
        <begin position="1000"/>
        <end position="1179"/>
    </location>
</feature>
<dbReference type="InterPro" id="IPR011993">
    <property type="entry name" value="PH-like_dom_sf"/>
</dbReference>
<evidence type="ECO:0000256" key="1">
    <source>
        <dbReference type="ARBA" id="ARBA00004167"/>
    </source>
</evidence>
<dbReference type="CDD" id="cd13220">
    <property type="entry name" value="PH-GRAM_GRAMDC"/>
    <property type="match status" value="1"/>
</dbReference>
<proteinExistence type="predicted"/>
<dbReference type="SMR" id="G4YPL3"/>
<feature type="region of interest" description="Disordered" evidence="10">
    <location>
        <begin position="1175"/>
        <end position="1237"/>
    </location>
</feature>
<dbReference type="GO" id="GO:0032185">
    <property type="term" value="P:septin cytoskeleton organization"/>
    <property type="evidence" value="ECO:0007669"/>
    <property type="project" value="TreeGrafter"/>
</dbReference>
<dbReference type="InterPro" id="IPR001060">
    <property type="entry name" value="FCH_dom"/>
</dbReference>
<feature type="compositionally biased region" description="Low complexity" evidence="10">
    <location>
        <begin position="214"/>
        <end position="226"/>
    </location>
</feature>
<evidence type="ECO:0000256" key="7">
    <source>
        <dbReference type="ARBA" id="ARBA00023136"/>
    </source>
</evidence>
<dbReference type="Proteomes" id="UP000002640">
    <property type="component" value="Unassembled WGS sequence"/>
</dbReference>
<dbReference type="GeneID" id="20643118"/>
<evidence type="ECO:0000313" key="14">
    <source>
        <dbReference type="EMBL" id="EGZ28315.1"/>
    </source>
</evidence>
<feature type="region of interest" description="Disordered" evidence="10">
    <location>
        <begin position="916"/>
        <end position="978"/>
    </location>
</feature>
<keyword evidence="7 11" id="KW-0472">Membrane</keyword>
<keyword evidence="15" id="KW-1185">Reference proteome</keyword>
<feature type="compositionally biased region" description="Polar residues" evidence="10">
    <location>
        <begin position="1208"/>
        <end position="1220"/>
    </location>
</feature>
<evidence type="ECO:0000313" key="15">
    <source>
        <dbReference type="Proteomes" id="UP000002640"/>
    </source>
</evidence>
<evidence type="ECO:0000259" key="12">
    <source>
        <dbReference type="PROSITE" id="PS51741"/>
    </source>
</evidence>
<name>G4YPL3_PHYSP</name>
<dbReference type="Pfam" id="PF00611">
    <property type="entry name" value="FCH"/>
    <property type="match status" value="1"/>
</dbReference>
<dbReference type="OMA" id="TYTHNKK"/>
<dbReference type="InterPro" id="IPR031160">
    <property type="entry name" value="F_BAR_dom"/>
</dbReference>
<protein>
    <recommendedName>
        <fullName evidence="16">VASt domain-containing protein</fullName>
    </recommendedName>
</protein>